<feature type="signal peptide" evidence="1">
    <location>
        <begin position="1"/>
        <end position="20"/>
    </location>
</feature>
<accession>A0A562XAA8</accession>
<dbReference type="InterPro" id="IPR005534">
    <property type="entry name" value="Curli_assmbl/transp-comp_CsgG"/>
</dbReference>
<evidence type="ECO:0000313" key="2">
    <source>
        <dbReference type="EMBL" id="TWO19070.1"/>
    </source>
</evidence>
<dbReference type="PROSITE" id="PS51257">
    <property type="entry name" value="PROKAR_LIPOPROTEIN"/>
    <property type="match status" value="1"/>
</dbReference>
<evidence type="ECO:0000313" key="3">
    <source>
        <dbReference type="Proteomes" id="UP000321812"/>
    </source>
</evidence>
<gene>
    <name evidence="2" type="ORF">YZ82_07465</name>
</gene>
<dbReference type="AlphaFoldDB" id="A0A562XAA8"/>
<dbReference type="Proteomes" id="UP000321812">
    <property type="component" value="Unassembled WGS sequence"/>
</dbReference>
<reference evidence="2 3" key="1">
    <citation type="submission" date="2019-07" db="EMBL/GenBank/DDBJ databases">
        <title>Rapid identification of Enteric Bacteria from Whole Genome Sequences (WGS) using Average Nucleotide Identity (ANI).</title>
        <authorList>
            <person name="Lane C."/>
        </authorList>
    </citation>
    <scope>NUCLEOTIDE SEQUENCE [LARGE SCALE GENOMIC DNA]</scope>
    <source>
        <strain evidence="2 3">D2411</strain>
    </source>
</reference>
<keyword evidence="1" id="KW-0732">Signal</keyword>
<dbReference type="EMBL" id="VOAP01000022">
    <property type="protein sequence ID" value="TWO19070.1"/>
    <property type="molecule type" value="Genomic_DNA"/>
</dbReference>
<sequence length="269" mass="27964">MKKSLLVGGLLVTTLFTGCAIGGSSQPSYSGGAAAGKNSTAKGIERCAKPMGTLAIHEDQRSDWFAYLTRNYKLTSTVPVIKTILQQTNCFVIVERGKMMNNMMQERALQQSGEMRKVNTEKSKKNRNWKNQMVAADFAINPEIFFSDANTGGAGAAAGAVGGGLLGILAGGFSKKETQVSLNLIDNRSGVQIASAIGHASATDFLGLGGLGGSSGAGALGMYSRTPEGKTLVNAFVDAVNQMVVALNNYEAQTVEGGLGQGGTLEIGD</sequence>
<dbReference type="Pfam" id="PF03783">
    <property type="entry name" value="CsgG"/>
    <property type="match status" value="1"/>
</dbReference>
<dbReference type="RefSeq" id="WP_147497508.1">
    <property type="nucleotide sequence ID" value="NZ_VOAP01000022.1"/>
</dbReference>
<name>A0A562XAA8_CAMHY</name>
<organism evidence="2 3">
    <name type="scientific">Campylobacter hyointestinalis</name>
    <dbReference type="NCBI Taxonomy" id="198"/>
    <lineage>
        <taxon>Bacteria</taxon>
        <taxon>Pseudomonadati</taxon>
        <taxon>Campylobacterota</taxon>
        <taxon>Epsilonproteobacteria</taxon>
        <taxon>Campylobacterales</taxon>
        <taxon>Campylobacteraceae</taxon>
        <taxon>Campylobacter</taxon>
    </lineage>
</organism>
<proteinExistence type="predicted"/>
<comment type="caution">
    <text evidence="2">The sequence shown here is derived from an EMBL/GenBank/DDBJ whole genome shotgun (WGS) entry which is preliminary data.</text>
</comment>
<feature type="chain" id="PRO_5022073324" evidence="1">
    <location>
        <begin position="21"/>
        <end position="269"/>
    </location>
</feature>
<dbReference type="GO" id="GO:0030288">
    <property type="term" value="C:outer membrane-bounded periplasmic space"/>
    <property type="evidence" value="ECO:0007669"/>
    <property type="project" value="InterPro"/>
</dbReference>
<evidence type="ECO:0000256" key="1">
    <source>
        <dbReference type="SAM" id="SignalP"/>
    </source>
</evidence>
<protein>
    <submittedName>
        <fullName evidence="2">Peptidoglycan-binding protein</fullName>
    </submittedName>
</protein>